<feature type="domain" description="Zn(2)-C6 fungal-type" evidence="3">
    <location>
        <begin position="81"/>
        <end position="111"/>
    </location>
</feature>
<keyword evidence="5" id="KW-1185">Reference proteome</keyword>
<dbReference type="AlphaFoldDB" id="A0A1E1LPB1"/>
<reference evidence="5" key="1">
    <citation type="submission" date="2016-03" db="EMBL/GenBank/DDBJ databases">
        <authorList>
            <person name="Ploux O."/>
        </authorList>
    </citation>
    <scope>NUCLEOTIDE SEQUENCE [LARGE SCALE GENOMIC DNA]</scope>
    <source>
        <strain evidence="5">UK7</strain>
    </source>
</reference>
<evidence type="ECO:0000259" key="3">
    <source>
        <dbReference type="PROSITE" id="PS50048"/>
    </source>
</evidence>
<proteinExistence type="predicted"/>
<dbReference type="Gene3D" id="4.10.240.10">
    <property type="entry name" value="Zn(2)-C6 fungal-type DNA-binding domain"/>
    <property type="match status" value="1"/>
</dbReference>
<feature type="region of interest" description="Disordered" evidence="2">
    <location>
        <begin position="271"/>
        <end position="337"/>
    </location>
</feature>
<evidence type="ECO:0000256" key="2">
    <source>
        <dbReference type="SAM" id="MobiDB-lite"/>
    </source>
</evidence>
<evidence type="ECO:0000256" key="1">
    <source>
        <dbReference type="ARBA" id="ARBA00023242"/>
    </source>
</evidence>
<dbReference type="GO" id="GO:0008270">
    <property type="term" value="F:zinc ion binding"/>
    <property type="evidence" value="ECO:0007669"/>
    <property type="project" value="InterPro"/>
</dbReference>
<evidence type="ECO:0000313" key="4">
    <source>
        <dbReference type="EMBL" id="CZT12347.1"/>
    </source>
</evidence>
<keyword evidence="1" id="KW-0539">Nucleus</keyword>
<dbReference type="SUPFAM" id="SSF57701">
    <property type="entry name" value="Zn2/Cys6 DNA-binding domain"/>
    <property type="match status" value="1"/>
</dbReference>
<sequence>MATEPTSRITLRDNPTETSDHSTDGQSSFTLDHPPSWTPALHLGSPMSSICGGRKKQPVFIDISENLRSSEQARIHFIRLACLQCTAKVATCDFDYPNCGSCAAYGLNCVYGPTWELTWKKLRAQQIKDESSEEVSENLERSAKSPYPGSTSCITFSGLDDPPRIVDDWISQRPSEQSTSDPTCVEPGIGVKSPVFAPKINADECGNRSDQFKISEVYDFPSKSTKFDSRLTSKRMNGYTKRSNQSVLLAPRPFPISKDIKETLHEAFPTFKKPAKRTKSKVSYPKRNIESDEDEHGGWESPELSASSSDSPDSDYVPASEAQIKGPARKKPKININ</sequence>
<dbReference type="Pfam" id="PF00172">
    <property type="entry name" value="Zn_clus"/>
    <property type="match status" value="1"/>
</dbReference>
<dbReference type="PROSITE" id="PS50048">
    <property type="entry name" value="ZN2_CY6_FUNGAL_2"/>
    <property type="match status" value="1"/>
</dbReference>
<dbReference type="InterPro" id="IPR001138">
    <property type="entry name" value="Zn2Cys6_DnaBD"/>
</dbReference>
<evidence type="ECO:0000313" key="5">
    <source>
        <dbReference type="Proteomes" id="UP000178129"/>
    </source>
</evidence>
<organism evidence="4 5">
    <name type="scientific">Rhynchosporium graminicola</name>
    <dbReference type="NCBI Taxonomy" id="2792576"/>
    <lineage>
        <taxon>Eukaryota</taxon>
        <taxon>Fungi</taxon>
        <taxon>Dikarya</taxon>
        <taxon>Ascomycota</taxon>
        <taxon>Pezizomycotina</taxon>
        <taxon>Leotiomycetes</taxon>
        <taxon>Helotiales</taxon>
        <taxon>Ploettnerulaceae</taxon>
        <taxon>Rhynchosporium</taxon>
    </lineage>
</organism>
<dbReference type="Proteomes" id="UP000178129">
    <property type="component" value="Unassembled WGS sequence"/>
</dbReference>
<comment type="caution">
    <text evidence="4">The sequence shown here is derived from an EMBL/GenBank/DDBJ whole genome shotgun (WGS) entry which is preliminary data.</text>
</comment>
<dbReference type="GO" id="GO:0000981">
    <property type="term" value="F:DNA-binding transcription factor activity, RNA polymerase II-specific"/>
    <property type="evidence" value="ECO:0007669"/>
    <property type="project" value="InterPro"/>
</dbReference>
<dbReference type="EMBL" id="FJUW01000071">
    <property type="protein sequence ID" value="CZT12347.1"/>
    <property type="molecule type" value="Genomic_DNA"/>
</dbReference>
<feature type="compositionally biased region" description="Basic residues" evidence="2">
    <location>
        <begin position="327"/>
        <end position="337"/>
    </location>
</feature>
<feature type="region of interest" description="Disordered" evidence="2">
    <location>
        <begin position="1"/>
        <end position="31"/>
    </location>
</feature>
<accession>A0A1E1LPB1</accession>
<dbReference type="InParanoid" id="A0A1E1LPB1"/>
<feature type="compositionally biased region" description="Basic and acidic residues" evidence="2">
    <location>
        <begin position="10"/>
        <end position="23"/>
    </location>
</feature>
<feature type="compositionally biased region" description="Low complexity" evidence="2">
    <location>
        <begin position="301"/>
        <end position="320"/>
    </location>
</feature>
<dbReference type="CDD" id="cd00067">
    <property type="entry name" value="GAL4"/>
    <property type="match status" value="1"/>
</dbReference>
<dbReference type="InterPro" id="IPR036864">
    <property type="entry name" value="Zn2-C6_fun-type_DNA-bd_sf"/>
</dbReference>
<name>A0A1E1LPB1_9HELO</name>
<protein>
    <recommendedName>
        <fullName evidence="3">Zn(2)-C6 fungal-type domain-containing protein</fullName>
    </recommendedName>
</protein>
<gene>
    <name evidence="4" type="ORF">RCO7_09061</name>
</gene>